<keyword evidence="3" id="KW-1185">Reference proteome</keyword>
<evidence type="ECO:0000313" key="3">
    <source>
        <dbReference type="Proteomes" id="UP000447434"/>
    </source>
</evidence>
<evidence type="ECO:0000313" key="2">
    <source>
        <dbReference type="EMBL" id="KAE9618095.1"/>
    </source>
</evidence>
<dbReference type="PANTHER" id="PTHR34670">
    <property type="entry name" value="EXPRESSED PROTEIN"/>
    <property type="match status" value="1"/>
</dbReference>
<keyword evidence="1" id="KW-1133">Transmembrane helix</keyword>
<organism evidence="2 3">
    <name type="scientific">Lupinus albus</name>
    <name type="common">White lupine</name>
    <name type="synonym">Lupinus termis</name>
    <dbReference type="NCBI Taxonomy" id="3870"/>
    <lineage>
        <taxon>Eukaryota</taxon>
        <taxon>Viridiplantae</taxon>
        <taxon>Streptophyta</taxon>
        <taxon>Embryophyta</taxon>
        <taxon>Tracheophyta</taxon>
        <taxon>Spermatophyta</taxon>
        <taxon>Magnoliopsida</taxon>
        <taxon>eudicotyledons</taxon>
        <taxon>Gunneridae</taxon>
        <taxon>Pentapetalae</taxon>
        <taxon>rosids</taxon>
        <taxon>fabids</taxon>
        <taxon>Fabales</taxon>
        <taxon>Fabaceae</taxon>
        <taxon>Papilionoideae</taxon>
        <taxon>50 kb inversion clade</taxon>
        <taxon>genistoids sensu lato</taxon>
        <taxon>core genistoids</taxon>
        <taxon>Genisteae</taxon>
        <taxon>Lupinus</taxon>
    </lineage>
</organism>
<gene>
    <name evidence="2" type="ORF">Lalb_Chr03g0042511</name>
</gene>
<feature type="transmembrane region" description="Helical" evidence="1">
    <location>
        <begin position="42"/>
        <end position="67"/>
    </location>
</feature>
<protein>
    <submittedName>
        <fullName evidence="2">Uncharacterized protein</fullName>
    </submittedName>
</protein>
<dbReference type="PANTHER" id="PTHR34670:SF17">
    <property type="entry name" value="OS01G0143900 PROTEIN"/>
    <property type="match status" value="1"/>
</dbReference>
<accession>A0A6A4QTE7</accession>
<dbReference type="OrthoDB" id="691358at2759"/>
<dbReference type="EMBL" id="WOCE01000003">
    <property type="protein sequence ID" value="KAE9618095.1"/>
    <property type="molecule type" value="Genomic_DNA"/>
</dbReference>
<dbReference type="AlphaFoldDB" id="A0A6A4QTE7"/>
<keyword evidence="1" id="KW-0472">Membrane</keyword>
<comment type="caution">
    <text evidence="2">The sequence shown here is derived from an EMBL/GenBank/DDBJ whole genome shotgun (WGS) entry which is preliminary data.</text>
</comment>
<keyword evidence="1" id="KW-0812">Transmembrane</keyword>
<evidence type="ECO:0000256" key="1">
    <source>
        <dbReference type="SAM" id="Phobius"/>
    </source>
</evidence>
<dbReference type="Proteomes" id="UP000447434">
    <property type="component" value="Chromosome 3"/>
</dbReference>
<name>A0A6A4QTE7_LUPAL</name>
<proteinExistence type="predicted"/>
<reference evidence="3" key="1">
    <citation type="journal article" date="2020" name="Nat. Commun.">
        <title>Genome sequence of the cluster root forming white lupin.</title>
        <authorList>
            <person name="Hufnagel B."/>
            <person name="Marques A."/>
            <person name="Soriano A."/>
            <person name="Marques L."/>
            <person name="Divol F."/>
            <person name="Doumas P."/>
            <person name="Sallet E."/>
            <person name="Mancinotti D."/>
            <person name="Carrere S."/>
            <person name="Marande W."/>
            <person name="Arribat S."/>
            <person name="Keller J."/>
            <person name="Huneau C."/>
            <person name="Blein T."/>
            <person name="Aime D."/>
            <person name="Laguerre M."/>
            <person name="Taylor J."/>
            <person name="Schubert V."/>
            <person name="Nelson M."/>
            <person name="Geu-Flores F."/>
            <person name="Crespi M."/>
            <person name="Gallardo-Guerrero K."/>
            <person name="Delaux P.-M."/>
            <person name="Salse J."/>
            <person name="Berges H."/>
            <person name="Guyot R."/>
            <person name="Gouzy J."/>
            <person name="Peret B."/>
        </authorList>
    </citation>
    <scope>NUCLEOTIDE SEQUENCE [LARGE SCALE GENOMIC DNA]</scope>
    <source>
        <strain evidence="3">cv. Amiga</strain>
    </source>
</reference>
<sequence length="160" mass="17978">MAYLQQLESDLNYYSKVLISSYPFLYQRNCSFFPSHQTTITFLFLCFPLFISSVFLCLFPLFFSVFIQPNTLKMEGIIPFVYKAIMQYKNGKEGSIVSCICDSPSYSYMKLPGDSGRFQTPASFSVSSPSFSPASSATQVLVSSSVHSPHHCFKQSQVAT</sequence>